<dbReference type="InterPro" id="IPR023142">
    <property type="entry name" value="MAST_pre-PK_dom_sf"/>
</dbReference>
<dbReference type="Proteomes" id="UP001266305">
    <property type="component" value="Unassembled WGS sequence"/>
</dbReference>
<name>A0ABQ9TRP1_SAGOE</name>
<dbReference type="InterPro" id="IPR015022">
    <property type="entry name" value="MAST_pre-PK_dom"/>
</dbReference>
<dbReference type="SUPFAM" id="SSF140482">
    <property type="entry name" value="MAST3 pre-PK domain-like"/>
    <property type="match status" value="1"/>
</dbReference>
<feature type="region of interest" description="Disordered" evidence="1">
    <location>
        <begin position="64"/>
        <end position="85"/>
    </location>
</feature>
<dbReference type="GO" id="GO:0016301">
    <property type="term" value="F:kinase activity"/>
    <property type="evidence" value="ECO:0007669"/>
    <property type="project" value="UniProtKB-KW"/>
</dbReference>
<accession>A0ABQ9TRP1</accession>
<evidence type="ECO:0000256" key="1">
    <source>
        <dbReference type="SAM" id="MobiDB-lite"/>
    </source>
</evidence>
<sequence>MGFSPRSPGRSPSSYDNEIVMMNHVYKERFPKVRREPSRSQGDRAAWTLARLISARPLAASVRSVGSWRPQPPGTAPRPSSATAQMEDKLRDFARAYEPDSVLPLADGVLSFIHHQIIELARDCLTKSRDGLITTVYFYELQENLEKLLQDAYERSESLEVAFVTQLVKKLLIIISRPARLLECLVRRLGMHWVGGGTLGACGEPPPALPQEFNPEEFYHLLEAAEGHAKEGHLVKTDIPRYIIHQLGLTRDPFPGAGWWAQGD</sequence>
<feature type="domain" description="Microtubule-associated serine/threonine-protein kinase pre-PK" evidence="2">
    <location>
        <begin position="7"/>
        <end position="34"/>
    </location>
</feature>
<keyword evidence="4" id="KW-1185">Reference proteome</keyword>
<proteinExistence type="predicted"/>
<dbReference type="Gene3D" id="1.20.1480.20">
    <property type="entry name" value="MAST3 pre-PK domain-like"/>
    <property type="match status" value="1"/>
</dbReference>
<feature type="domain" description="Microtubule-associated serine/threonine-protein kinase pre-PK" evidence="2">
    <location>
        <begin position="212"/>
        <end position="254"/>
    </location>
</feature>
<dbReference type="Pfam" id="PF08926">
    <property type="entry name" value="DUF1908"/>
    <property type="match status" value="3"/>
</dbReference>
<evidence type="ECO:0000313" key="3">
    <source>
        <dbReference type="EMBL" id="KAK2087448.1"/>
    </source>
</evidence>
<protein>
    <submittedName>
        <fullName evidence="3">Microtubule-associated serine/threonine-protein kinase 1</fullName>
    </submittedName>
</protein>
<feature type="domain" description="Microtubule-associated serine/threonine-protein kinase pre-PK" evidence="2">
    <location>
        <begin position="81"/>
        <end position="185"/>
    </location>
</feature>
<comment type="caution">
    <text evidence="3">The sequence shown here is derived from an EMBL/GenBank/DDBJ whole genome shotgun (WGS) entry which is preliminary data.</text>
</comment>
<evidence type="ECO:0000259" key="2">
    <source>
        <dbReference type="Pfam" id="PF08926"/>
    </source>
</evidence>
<organism evidence="3 4">
    <name type="scientific">Saguinus oedipus</name>
    <name type="common">Cotton-top tamarin</name>
    <name type="synonym">Oedipomidas oedipus</name>
    <dbReference type="NCBI Taxonomy" id="9490"/>
    <lineage>
        <taxon>Eukaryota</taxon>
        <taxon>Metazoa</taxon>
        <taxon>Chordata</taxon>
        <taxon>Craniata</taxon>
        <taxon>Vertebrata</taxon>
        <taxon>Euteleostomi</taxon>
        <taxon>Mammalia</taxon>
        <taxon>Eutheria</taxon>
        <taxon>Euarchontoglires</taxon>
        <taxon>Primates</taxon>
        <taxon>Haplorrhini</taxon>
        <taxon>Platyrrhini</taxon>
        <taxon>Cebidae</taxon>
        <taxon>Callitrichinae</taxon>
        <taxon>Saguinus</taxon>
    </lineage>
</organism>
<keyword evidence="3" id="KW-0808">Transferase</keyword>
<reference evidence="3 4" key="1">
    <citation type="submission" date="2023-05" db="EMBL/GenBank/DDBJ databases">
        <title>B98-5 Cell Line De Novo Hybrid Assembly: An Optical Mapping Approach.</title>
        <authorList>
            <person name="Kananen K."/>
            <person name="Auerbach J.A."/>
            <person name="Kautto E."/>
            <person name="Blachly J.S."/>
        </authorList>
    </citation>
    <scope>NUCLEOTIDE SEQUENCE [LARGE SCALE GENOMIC DNA]</scope>
    <source>
        <strain evidence="3">B95-8</strain>
        <tissue evidence="3">Cell line</tissue>
    </source>
</reference>
<dbReference type="EMBL" id="JASSZA010000019">
    <property type="protein sequence ID" value="KAK2087448.1"/>
    <property type="molecule type" value="Genomic_DNA"/>
</dbReference>
<gene>
    <name evidence="3" type="primary">MAST1_1</name>
    <name evidence="3" type="ORF">P7K49_033355</name>
</gene>
<evidence type="ECO:0000313" key="4">
    <source>
        <dbReference type="Proteomes" id="UP001266305"/>
    </source>
</evidence>
<keyword evidence="3" id="KW-0418">Kinase</keyword>